<feature type="domain" description="CheB-type methylesterase" evidence="9">
    <location>
        <begin position="142"/>
        <end position="335"/>
    </location>
</feature>
<feature type="active site" evidence="5 6">
    <location>
        <position position="184"/>
    </location>
</feature>
<dbReference type="PANTHER" id="PTHR42872:SF6">
    <property type="entry name" value="PROTEIN-GLUTAMATE METHYLESTERASE_PROTEIN-GLUTAMINE GLUTAMINASE"/>
    <property type="match status" value="1"/>
</dbReference>
<dbReference type="SMART" id="SM00448">
    <property type="entry name" value="REC"/>
    <property type="match status" value="1"/>
</dbReference>
<keyword evidence="5 7" id="KW-0597">Phosphoprotein</keyword>
<reference evidence="11" key="1">
    <citation type="submission" date="2017-11" db="EMBL/GenBank/DDBJ databases">
        <authorList>
            <person name="Watanabe M."/>
            <person name="Kojima H."/>
        </authorList>
    </citation>
    <scope>NUCLEOTIDE SEQUENCE [LARGE SCALE GENOMIC DNA]</scope>
    <source>
        <strain evidence="11">Tokyo 01</strain>
    </source>
</reference>
<protein>
    <recommendedName>
        <fullName evidence="5">Protein-glutamate methylesterase/protein-glutamine glutaminase</fullName>
        <ecNumber evidence="5">3.1.1.61</ecNumber>
        <ecNumber evidence="5">3.5.1.44</ecNumber>
    </recommendedName>
</protein>
<dbReference type="EC" id="3.5.1.44" evidence="5"/>
<dbReference type="InterPro" id="IPR008248">
    <property type="entry name" value="CheB-like"/>
</dbReference>
<dbReference type="Gene3D" id="3.40.50.180">
    <property type="entry name" value="Methylesterase CheB, C-terminal domain"/>
    <property type="match status" value="1"/>
</dbReference>
<feature type="active site" evidence="5 6">
    <location>
        <position position="277"/>
    </location>
</feature>
<dbReference type="GO" id="GO:0008984">
    <property type="term" value="F:protein-glutamate methylesterase activity"/>
    <property type="evidence" value="ECO:0007669"/>
    <property type="project" value="UniProtKB-UniRule"/>
</dbReference>
<dbReference type="Pfam" id="PF00072">
    <property type="entry name" value="Response_reg"/>
    <property type="match status" value="1"/>
</dbReference>
<comment type="function">
    <text evidence="5">Involved in chemotaxis. Part of a chemotaxis signal transduction system that modulates chemotaxis in response to various stimuli. Catalyzes the demethylation of specific methylglutamate residues introduced into the chemoreceptors (methyl-accepting chemotaxis proteins or MCP) by CheR. Also mediates the irreversible deamidation of specific glutamine residues to glutamic acid.</text>
</comment>
<dbReference type="Proteomes" id="UP000288096">
    <property type="component" value="Unassembled WGS sequence"/>
</dbReference>
<comment type="PTM">
    <text evidence="5">Phosphorylated by CheA. Phosphorylation of the N-terminal regulatory domain activates the methylesterase activity.</text>
</comment>
<evidence type="ECO:0000313" key="10">
    <source>
        <dbReference type="EMBL" id="GBC60121.1"/>
    </source>
</evidence>
<evidence type="ECO:0000256" key="5">
    <source>
        <dbReference type="HAMAP-Rule" id="MF_00099"/>
    </source>
</evidence>
<evidence type="ECO:0000256" key="1">
    <source>
        <dbReference type="ARBA" id="ARBA00022490"/>
    </source>
</evidence>
<evidence type="ECO:0000256" key="3">
    <source>
        <dbReference type="ARBA" id="ARBA00022801"/>
    </source>
</evidence>
<dbReference type="GO" id="GO:0006935">
    <property type="term" value="P:chemotaxis"/>
    <property type="evidence" value="ECO:0007669"/>
    <property type="project" value="UniProtKB-UniRule"/>
</dbReference>
<reference evidence="11" key="2">
    <citation type="submission" date="2019-01" db="EMBL/GenBank/DDBJ databases">
        <title>Genome sequence of Desulfonema ishimotonii strain Tokyo 01.</title>
        <authorList>
            <person name="Fukui M."/>
        </authorList>
    </citation>
    <scope>NUCLEOTIDE SEQUENCE [LARGE SCALE GENOMIC DNA]</scope>
    <source>
        <strain evidence="11">Tokyo 01</strain>
    </source>
</reference>
<keyword evidence="1 5" id="KW-0963">Cytoplasm</keyword>
<dbReference type="PIRSF" id="PIRSF000876">
    <property type="entry name" value="RR_chemtxs_CheB"/>
    <property type="match status" value="1"/>
</dbReference>
<dbReference type="SUPFAM" id="SSF52172">
    <property type="entry name" value="CheY-like"/>
    <property type="match status" value="1"/>
</dbReference>
<dbReference type="CDD" id="cd16432">
    <property type="entry name" value="CheB_Rec"/>
    <property type="match status" value="1"/>
</dbReference>
<evidence type="ECO:0000256" key="7">
    <source>
        <dbReference type="PROSITE-ProRule" id="PRU00169"/>
    </source>
</evidence>
<dbReference type="PANTHER" id="PTHR42872">
    <property type="entry name" value="PROTEIN-GLUTAMATE METHYLESTERASE/PROTEIN-GLUTAMINE GLUTAMINASE"/>
    <property type="match status" value="1"/>
</dbReference>
<dbReference type="PROSITE" id="PS50122">
    <property type="entry name" value="CHEB"/>
    <property type="match status" value="1"/>
</dbReference>
<comment type="similarity">
    <text evidence="5">Belongs to the CheB family.</text>
</comment>
<evidence type="ECO:0000259" key="9">
    <source>
        <dbReference type="PROSITE" id="PS50122"/>
    </source>
</evidence>
<comment type="catalytic activity">
    <reaction evidence="4 5">
        <text>[protein]-L-glutamate 5-O-methyl ester + H2O = L-glutamyl-[protein] + methanol + H(+)</text>
        <dbReference type="Rhea" id="RHEA:23236"/>
        <dbReference type="Rhea" id="RHEA-COMP:10208"/>
        <dbReference type="Rhea" id="RHEA-COMP:10311"/>
        <dbReference type="ChEBI" id="CHEBI:15377"/>
        <dbReference type="ChEBI" id="CHEBI:15378"/>
        <dbReference type="ChEBI" id="CHEBI:17790"/>
        <dbReference type="ChEBI" id="CHEBI:29973"/>
        <dbReference type="ChEBI" id="CHEBI:82795"/>
        <dbReference type="EC" id="3.1.1.61"/>
    </reaction>
</comment>
<dbReference type="HAMAP" id="MF_00099">
    <property type="entry name" value="CheB_chemtxs"/>
    <property type="match status" value="1"/>
</dbReference>
<comment type="caution">
    <text evidence="10">The sequence shown here is derived from an EMBL/GenBank/DDBJ whole genome shotgun (WGS) entry which is preliminary data.</text>
</comment>
<gene>
    <name evidence="5" type="primary">cheB</name>
    <name evidence="10" type="ORF">DENIS_1066</name>
</gene>
<dbReference type="GO" id="GO:0005737">
    <property type="term" value="C:cytoplasm"/>
    <property type="evidence" value="ECO:0007669"/>
    <property type="project" value="UniProtKB-SubCell"/>
</dbReference>
<comment type="subcellular location">
    <subcellularLocation>
        <location evidence="5">Cytoplasm</location>
    </subcellularLocation>
</comment>
<dbReference type="GO" id="GO:0000156">
    <property type="term" value="F:phosphorelay response regulator activity"/>
    <property type="evidence" value="ECO:0007669"/>
    <property type="project" value="InterPro"/>
</dbReference>
<proteinExistence type="inferred from homology"/>
<accession>A0A401FT28</accession>
<dbReference type="NCBIfam" id="NF001965">
    <property type="entry name" value="PRK00742.1"/>
    <property type="match status" value="1"/>
</dbReference>
<keyword evidence="2 5" id="KW-0145">Chemotaxis</keyword>
<dbReference type="AlphaFoldDB" id="A0A401FT28"/>
<dbReference type="InterPro" id="IPR000673">
    <property type="entry name" value="Sig_transdc_resp-reg_Me-estase"/>
</dbReference>
<dbReference type="PROSITE" id="PS50110">
    <property type="entry name" value="RESPONSE_REGULATORY"/>
    <property type="match status" value="1"/>
</dbReference>
<evidence type="ECO:0000256" key="6">
    <source>
        <dbReference type="PROSITE-ProRule" id="PRU00050"/>
    </source>
</evidence>
<name>A0A401FT28_9BACT</name>
<dbReference type="SUPFAM" id="SSF52738">
    <property type="entry name" value="Methylesterase CheB, C-terminal domain"/>
    <property type="match status" value="1"/>
</dbReference>
<evidence type="ECO:0000259" key="8">
    <source>
        <dbReference type="PROSITE" id="PS50110"/>
    </source>
</evidence>
<sequence>MAPIKVLVVDDSMMARELIADLLADDREVRVIGQAGNGRDALAFIARQRPDIVIMDIEMPVMNGIEAIERIMKENALPILVVTARDDAETAFTAISGGALEVLPKPDIDMTRAAEFVRKVKLLSRIRVIRHIRGGTGVPRCPLPAQNRAEVIAIAASTGGPGALCTILSRLPADFPVPIVVSQHISDNFEQGMARWLNDACRLRVKAARASEQLCCGTVYISPSETHMAISHARKIIFHPRQPGDIYFPSCDILLSSVADICGSGSVGIILTGMGNDGVRGICRVREQGGLTIAQDEASSVVFGMPRAAVETGCVSRILPLGDIGPQLTALVRKQS</sequence>
<feature type="domain" description="Response regulatory" evidence="8">
    <location>
        <begin position="5"/>
        <end position="120"/>
    </location>
</feature>
<feature type="modified residue" description="4-aspartylphosphate" evidence="5 7">
    <location>
        <position position="56"/>
    </location>
</feature>
<organism evidence="10 11">
    <name type="scientific">Desulfonema ishimotonii</name>
    <dbReference type="NCBI Taxonomy" id="45657"/>
    <lineage>
        <taxon>Bacteria</taxon>
        <taxon>Pseudomonadati</taxon>
        <taxon>Thermodesulfobacteriota</taxon>
        <taxon>Desulfobacteria</taxon>
        <taxon>Desulfobacterales</taxon>
        <taxon>Desulfococcaceae</taxon>
        <taxon>Desulfonema</taxon>
    </lineage>
</organism>
<dbReference type="InterPro" id="IPR011006">
    <property type="entry name" value="CheY-like_superfamily"/>
</dbReference>
<evidence type="ECO:0000256" key="4">
    <source>
        <dbReference type="ARBA" id="ARBA00048267"/>
    </source>
</evidence>
<dbReference type="Pfam" id="PF01339">
    <property type="entry name" value="CheB_methylest"/>
    <property type="match status" value="1"/>
</dbReference>
<dbReference type="RefSeq" id="WP_231714613.1">
    <property type="nucleotide sequence ID" value="NZ_BEXT01000001.1"/>
</dbReference>
<dbReference type="Gene3D" id="3.40.50.2300">
    <property type="match status" value="1"/>
</dbReference>
<feature type="active site" evidence="5 6">
    <location>
        <position position="157"/>
    </location>
</feature>
<comment type="domain">
    <text evidence="5">Contains a C-terminal catalytic domain, and an N-terminal region which modulates catalytic activity.</text>
</comment>
<keyword evidence="11" id="KW-1185">Reference proteome</keyword>
<keyword evidence="3 5" id="KW-0378">Hydrolase</keyword>
<dbReference type="InterPro" id="IPR001789">
    <property type="entry name" value="Sig_transdc_resp-reg_receiver"/>
</dbReference>
<evidence type="ECO:0000313" key="11">
    <source>
        <dbReference type="Proteomes" id="UP000288096"/>
    </source>
</evidence>
<dbReference type="EC" id="3.1.1.61" evidence="5"/>
<dbReference type="CDD" id="cd17541">
    <property type="entry name" value="REC_CheB-like"/>
    <property type="match status" value="1"/>
</dbReference>
<dbReference type="InterPro" id="IPR035909">
    <property type="entry name" value="CheB_C"/>
</dbReference>
<dbReference type="GO" id="GO:0050568">
    <property type="term" value="F:protein-glutamine glutaminase activity"/>
    <property type="evidence" value="ECO:0007669"/>
    <property type="project" value="UniProtKB-UniRule"/>
</dbReference>
<dbReference type="EMBL" id="BEXT01000001">
    <property type="protein sequence ID" value="GBC60121.1"/>
    <property type="molecule type" value="Genomic_DNA"/>
</dbReference>
<evidence type="ECO:0000256" key="2">
    <source>
        <dbReference type="ARBA" id="ARBA00022500"/>
    </source>
</evidence>
<comment type="catalytic activity">
    <reaction evidence="5">
        <text>L-glutaminyl-[protein] + H2O = L-glutamyl-[protein] + NH4(+)</text>
        <dbReference type="Rhea" id="RHEA:16441"/>
        <dbReference type="Rhea" id="RHEA-COMP:10207"/>
        <dbReference type="Rhea" id="RHEA-COMP:10208"/>
        <dbReference type="ChEBI" id="CHEBI:15377"/>
        <dbReference type="ChEBI" id="CHEBI:28938"/>
        <dbReference type="ChEBI" id="CHEBI:29973"/>
        <dbReference type="ChEBI" id="CHEBI:30011"/>
        <dbReference type="EC" id="3.5.1.44"/>
    </reaction>
</comment>